<reference evidence="1" key="2">
    <citation type="journal article" date="2021" name="PeerJ">
        <title>Extensive microbial diversity within the chicken gut microbiome revealed by metagenomics and culture.</title>
        <authorList>
            <person name="Gilroy R."/>
            <person name="Ravi A."/>
            <person name="Getino M."/>
            <person name="Pursley I."/>
            <person name="Horton D.L."/>
            <person name="Alikhan N.F."/>
            <person name="Baker D."/>
            <person name="Gharbi K."/>
            <person name="Hall N."/>
            <person name="Watson M."/>
            <person name="Adriaenssens E.M."/>
            <person name="Foster-Nyarko E."/>
            <person name="Jarju S."/>
            <person name="Secka A."/>
            <person name="Antonio M."/>
            <person name="Oren A."/>
            <person name="Chaudhuri R.R."/>
            <person name="La Ragione R."/>
            <person name="Hildebrand F."/>
            <person name="Pallen M.J."/>
        </authorList>
    </citation>
    <scope>NUCLEOTIDE SEQUENCE</scope>
    <source>
        <strain evidence="1">ChiW17-6978</strain>
    </source>
</reference>
<dbReference type="Proteomes" id="UP000886758">
    <property type="component" value="Unassembled WGS sequence"/>
</dbReference>
<dbReference type="AlphaFoldDB" id="A0A9D1GPA2"/>
<gene>
    <name evidence="1" type="ORF">IAD46_00095</name>
</gene>
<evidence type="ECO:0000313" key="2">
    <source>
        <dbReference type="Proteomes" id="UP000886758"/>
    </source>
</evidence>
<dbReference type="EMBL" id="DVLF01000003">
    <property type="protein sequence ID" value="HIT49407.1"/>
    <property type="molecule type" value="Genomic_DNA"/>
</dbReference>
<organism evidence="1 2">
    <name type="scientific">Candidatus Pelethenecus faecipullorum</name>
    <dbReference type="NCBI Taxonomy" id="2840900"/>
    <lineage>
        <taxon>Bacteria</taxon>
        <taxon>Bacillati</taxon>
        <taxon>Mycoplasmatota</taxon>
        <taxon>Mollicutes</taxon>
        <taxon>Candidatus Pelethenecus</taxon>
    </lineage>
</organism>
<name>A0A9D1GPA2_9MOLU</name>
<protein>
    <submittedName>
        <fullName evidence="1">Sigma-70 family RNA polymerase sigma factor</fullName>
    </submittedName>
</protein>
<evidence type="ECO:0000313" key="1">
    <source>
        <dbReference type="EMBL" id="HIT49407.1"/>
    </source>
</evidence>
<accession>A0A9D1GPA2</accession>
<sequence length="180" mass="21418">MKQLMELVITYQKNKSEKVLEEIFELIEPLMKKYAYKVKESYQEDMMQEMKMKTYETLCTFQVISKPFCQNQLLGLLEMKFKYVIAKFYRTYGEVLKRERSMEKVESFLTSFDPPVIELKEILSNKNVSSSEIQFLDKFIVDGKLLTQAEVAKELGISQQKVSRLWNSVKRKYKTPYKQP</sequence>
<proteinExistence type="predicted"/>
<reference evidence="1" key="1">
    <citation type="submission" date="2020-10" db="EMBL/GenBank/DDBJ databases">
        <authorList>
            <person name="Gilroy R."/>
        </authorList>
    </citation>
    <scope>NUCLEOTIDE SEQUENCE</scope>
    <source>
        <strain evidence="1">ChiW17-6978</strain>
    </source>
</reference>
<comment type="caution">
    <text evidence="1">The sequence shown here is derived from an EMBL/GenBank/DDBJ whole genome shotgun (WGS) entry which is preliminary data.</text>
</comment>
<dbReference type="Gene3D" id="1.10.10.60">
    <property type="entry name" value="Homeodomain-like"/>
    <property type="match status" value="1"/>
</dbReference>